<accession>A0A1I6DXV0</accession>
<dbReference type="PANTHER" id="PTHR42759">
    <property type="entry name" value="MOXR FAMILY PROTEIN"/>
    <property type="match status" value="1"/>
</dbReference>
<dbReference type="InterPro" id="IPR003593">
    <property type="entry name" value="AAA+_ATPase"/>
</dbReference>
<evidence type="ECO:0000256" key="1">
    <source>
        <dbReference type="SAM" id="Coils"/>
    </source>
</evidence>
<dbReference type="EMBL" id="FOYM01000020">
    <property type="protein sequence ID" value="SFR10253.1"/>
    <property type="molecule type" value="Genomic_DNA"/>
</dbReference>
<dbReference type="CDD" id="cd00009">
    <property type="entry name" value="AAA"/>
    <property type="match status" value="1"/>
</dbReference>
<organism evidence="3 4">
    <name type="scientific">Desulfoscipio geothermicus DSM 3669</name>
    <dbReference type="NCBI Taxonomy" id="1121426"/>
    <lineage>
        <taxon>Bacteria</taxon>
        <taxon>Bacillati</taxon>
        <taxon>Bacillota</taxon>
        <taxon>Clostridia</taxon>
        <taxon>Eubacteriales</taxon>
        <taxon>Desulfallaceae</taxon>
        <taxon>Desulfoscipio</taxon>
    </lineage>
</organism>
<dbReference type="STRING" id="39060.SAMN05660706_12071"/>
<dbReference type="Proteomes" id="UP000199584">
    <property type="component" value="Unassembled WGS sequence"/>
</dbReference>
<proteinExistence type="predicted"/>
<keyword evidence="1" id="KW-0175">Coiled coil</keyword>
<reference evidence="4" key="1">
    <citation type="submission" date="2016-10" db="EMBL/GenBank/DDBJ databases">
        <authorList>
            <person name="Varghese N."/>
            <person name="Submissions S."/>
        </authorList>
    </citation>
    <scope>NUCLEOTIDE SEQUENCE [LARGE SCALE GENOMIC DNA]</scope>
    <source>
        <strain evidence="4">DSM 3669</strain>
    </source>
</reference>
<dbReference type="PANTHER" id="PTHR42759:SF1">
    <property type="entry name" value="MAGNESIUM-CHELATASE SUBUNIT CHLD"/>
    <property type="match status" value="1"/>
</dbReference>
<evidence type="ECO:0000313" key="4">
    <source>
        <dbReference type="Proteomes" id="UP000199584"/>
    </source>
</evidence>
<dbReference type="GO" id="GO:0016887">
    <property type="term" value="F:ATP hydrolysis activity"/>
    <property type="evidence" value="ECO:0007669"/>
    <property type="project" value="InterPro"/>
</dbReference>
<feature type="domain" description="AAA+ ATPase" evidence="2">
    <location>
        <begin position="39"/>
        <end position="195"/>
    </location>
</feature>
<evidence type="ECO:0000313" key="3">
    <source>
        <dbReference type="EMBL" id="SFR10253.1"/>
    </source>
</evidence>
<dbReference type="SMART" id="SM00382">
    <property type="entry name" value="AAA"/>
    <property type="match status" value="1"/>
</dbReference>
<dbReference type="AlphaFoldDB" id="A0A1I6DXV0"/>
<dbReference type="InterPro" id="IPR027417">
    <property type="entry name" value="P-loop_NTPase"/>
</dbReference>
<dbReference type="Gene3D" id="3.40.50.300">
    <property type="entry name" value="P-loop containing nucleotide triphosphate hydrolases"/>
    <property type="match status" value="1"/>
</dbReference>
<dbReference type="OrthoDB" id="9783370at2"/>
<sequence>MDRYAAFFKSVDNVMNGLIRQKYIVDRRISTTVFLSGRLGKPLLIEGPAGVGKTSLAGAVASALGTELIRLQCYPGLDESKTIYEWNYHKQLLHIQMHGSEGDIFSTEFLLERPLLRAFQSTRPVVLLVDEIDKSEEELESFLLEALSEFQVSIPELGRVRAKHKPYVVITSNSARELSDALKRRCLYLYLIYPDAAREEAILQLKVPGLCNNLAREIINFVQKLRSKKLKKAPSITESIDWARTLLLLGADVLDVKTVRETLNVLLKYEEDIRQVDREITTLIARGKTTGSREESKKEKPVGVQDRAVDPVLARFDF</sequence>
<keyword evidence="4" id="KW-1185">Reference proteome</keyword>
<evidence type="ECO:0000259" key="2">
    <source>
        <dbReference type="SMART" id="SM00382"/>
    </source>
</evidence>
<dbReference type="GO" id="GO:0005524">
    <property type="term" value="F:ATP binding"/>
    <property type="evidence" value="ECO:0007669"/>
    <property type="project" value="InterPro"/>
</dbReference>
<dbReference type="SUPFAM" id="SSF52540">
    <property type="entry name" value="P-loop containing nucleoside triphosphate hydrolases"/>
    <property type="match status" value="1"/>
</dbReference>
<gene>
    <name evidence="3" type="ORF">SAMN05660706_12071</name>
</gene>
<dbReference type="Pfam" id="PF07728">
    <property type="entry name" value="AAA_5"/>
    <property type="match status" value="1"/>
</dbReference>
<feature type="coiled-coil region" evidence="1">
    <location>
        <begin position="259"/>
        <end position="286"/>
    </location>
</feature>
<dbReference type="InterPro" id="IPR011704">
    <property type="entry name" value="ATPase_dyneun-rel_AAA"/>
</dbReference>
<dbReference type="RefSeq" id="WP_092484783.1">
    <property type="nucleotide sequence ID" value="NZ_FOYM01000020.1"/>
</dbReference>
<name>A0A1I6DXV0_9FIRM</name>
<dbReference type="InterPro" id="IPR050764">
    <property type="entry name" value="CbbQ/NirQ/NorQ/GpvN"/>
</dbReference>
<protein>
    <submittedName>
        <fullName evidence="3">MoxR-like ATPase</fullName>
    </submittedName>
</protein>